<sequence length="591" mass="68553">MAAKKGTPQMVTKKAKSTSQKGKIPEKQVKVPSKASTKEKRSASKSTKQESKNEIGTLEEFELIRKSIEESPKNYNKLVRLLKSLHMVVSQINDENQREMASNFMNIARGLIYYLYKIFSHLISKRLLKVFKGISEQEETVRKWLISKYESFQKELFDLWSIEHFTESIATLKIDALENLMNLIQDEAKYLGPSIDEAYFPTSRYRKILQMLLLSGNELSINEEDSCANDYLLLEFKETYFEKYWDLKFYFFSELPHIEEDLRESEIGHRLVFSKLVALTKSAPVYDVENKEGITEIPVWVKNAPQNTMYSVNTFRNNFEKTWIGALNLQHLGKKEYSSALAILHKRIIPFFGDAQKLMDFLTASYTLGIKTKDGLLSILALNGLWELMKSYNLDYPNFYTNLYAILTPELLHLNEKSRFFRLLDLFMSSTHLPASIVASFIKRLARLCLTAPPSSIICVIPFIYNLIRKHGHSTCMLLIHSTTTAEEDADYVDPFDENETDPSKTEALGSSIWELEAMINHYHPNVSALVKIFTQHFTKYSYNMEDFLDWSYAKLIDSEMKKRFKGDLGVEFEKWNGMFGDEGYMSDYLY</sequence>
<reference evidence="4 5" key="1">
    <citation type="journal article" date="2016" name="Proc. Natl. Acad. Sci. U.S.A.">
        <title>Comparative genomics of biotechnologically important yeasts.</title>
        <authorList>
            <person name="Riley R."/>
            <person name="Haridas S."/>
            <person name="Wolfe K.H."/>
            <person name="Lopes M.R."/>
            <person name="Hittinger C.T."/>
            <person name="Goeker M."/>
            <person name="Salamov A.A."/>
            <person name="Wisecaver J.H."/>
            <person name="Long T.M."/>
            <person name="Calvey C.H."/>
            <person name="Aerts A.L."/>
            <person name="Barry K.W."/>
            <person name="Choi C."/>
            <person name="Clum A."/>
            <person name="Coughlan A.Y."/>
            <person name="Deshpande S."/>
            <person name="Douglass A.P."/>
            <person name="Hanson S.J."/>
            <person name="Klenk H.-P."/>
            <person name="LaButti K.M."/>
            <person name="Lapidus A."/>
            <person name="Lindquist E.A."/>
            <person name="Lipzen A.M."/>
            <person name="Meier-Kolthoff J.P."/>
            <person name="Ohm R.A."/>
            <person name="Otillar R.P."/>
            <person name="Pangilinan J.L."/>
            <person name="Peng Y."/>
            <person name="Rokas A."/>
            <person name="Rosa C.A."/>
            <person name="Scheuner C."/>
            <person name="Sibirny A.A."/>
            <person name="Slot J.C."/>
            <person name="Stielow J.B."/>
            <person name="Sun H."/>
            <person name="Kurtzman C.P."/>
            <person name="Blackwell M."/>
            <person name="Grigoriev I.V."/>
            <person name="Jeffries T.W."/>
        </authorList>
    </citation>
    <scope>NUCLEOTIDE SEQUENCE [LARGE SCALE GENOMIC DNA]</scope>
    <source>
        <strain evidence="4 5">NRRL Y-2026</strain>
    </source>
</reference>
<feature type="compositionally biased region" description="Basic and acidic residues" evidence="2">
    <location>
        <begin position="36"/>
        <end position="51"/>
    </location>
</feature>
<organism evidence="4 5">
    <name type="scientific">Pichia membranifaciens NRRL Y-2026</name>
    <dbReference type="NCBI Taxonomy" id="763406"/>
    <lineage>
        <taxon>Eukaryota</taxon>
        <taxon>Fungi</taxon>
        <taxon>Dikarya</taxon>
        <taxon>Ascomycota</taxon>
        <taxon>Saccharomycotina</taxon>
        <taxon>Pichiomycetes</taxon>
        <taxon>Pichiales</taxon>
        <taxon>Pichiaceae</taxon>
        <taxon>Pichia</taxon>
    </lineage>
</organism>
<dbReference type="GeneID" id="30178477"/>
<dbReference type="Pfam" id="PF03914">
    <property type="entry name" value="CBF"/>
    <property type="match status" value="1"/>
</dbReference>
<dbReference type="EMBL" id="KV454005">
    <property type="protein sequence ID" value="ODQ45409.1"/>
    <property type="molecule type" value="Genomic_DNA"/>
</dbReference>
<dbReference type="PANTHER" id="PTHR12455">
    <property type="entry name" value="NUCLEOLAR COMPLEX PROTEIN 4"/>
    <property type="match status" value="1"/>
</dbReference>
<dbReference type="AlphaFoldDB" id="A0A1E3NH17"/>
<dbReference type="STRING" id="763406.A0A1E3NH17"/>
<dbReference type="GO" id="GO:0000447">
    <property type="term" value="P:endonucleolytic cleavage in ITS1 to separate SSU-rRNA from 5.8S rRNA and LSU-rRNA from tricistronic rRNA transcript (SSU-rRNA, 5.8S rRNA, LSU-rRNA)"/>
    <property type="evidence" value="ECO:0007669"/>
    <property type="project" value="EnsemblFungi"/>
</dbReference>
<dbReference type="RefSeq" id="XP_019016522.1">
    <property type="nucleotide sequence ID" value="XM_019161790.1"/>
</dbReference>
<name>A0A1E3NH17_9ASCO</name>
<dbReference type="InterPro" id="IPR005612">
    <property type="entry name" value="CCAAT-binding_factor"/>
</dbReference>
<evidence type="ECO:0000259" key="3">
    <source>
        <dbReference type="Pfam" id="PF03914"/>
    </source>
</evidence>
<evidence type="ECO:0000256" key="1">
    <source>
        <dbReference type="ARBA" id="ARBA00007797"/>
    </source>
</evidence>
<keyword evidence="5" id="KW-1185">Reference proteome</keyword>
<proteinExistence type="inferred from homology"/>
<evidence type="ECO:0000256" key="2">
    <source>
        <dbReference type="SAM" id="MobiDB-lite"/>
    </source>
</evidence>
<feature type="domain" description="CCAAT-binding factor" evidence="3">
    <location>
        <begin position="378"/>
        <end position="530"/>
    </location>
</feature>
<accession>A0A1E3NH17</accession>
<dbReference type="GO" id="GO:0030692">
    <property type="term" value="C:Noc4p-Nop14p complex"/>
    <property type="evidence" value="ECO:0007669"/>
    <property type="project" value="EnsemblFungi"/>
</dbReference>
<feature type="region of interest" description="Disordered" evidence="2">
    <location>
        <begin position="1"/>
        <end position="51"/>
    </location>
</feature>
<dbReference type="Proteomes" id="UP000094455">
    <property type="component" value="Unassembled WGS sequence"/>
</dbReference>
<gene>
    <name evidence="4" type="ORF">PICMEDRAFT_17879</name>
</gene>
<protein>
    <recommendedName>
        <fullName evidence="3">CCAAT-binding factor domain-containing protein</fullName>
    </recommendedName>
</protein>
<dbReference type="GO" id="GO:0005829">
    <property type="term" value="C:cytosol"/>
    <property type="evidence" value="ECO:0007669"/>
    <property type="project" value="EnsemblFungi"/>
</dbReference>
<dbReference type="GO" id="GO:0000480">
    <property type="term" value="P:endonucleolytic cleavage in 5'-ETS of tricistronic rRNA transcript (SSU-rRNA, 5.8S rRNA, LSU-rRNA)"/>
    <property type="evidence" value="ECO:0007669"/>
    <property type="project" value="EnsemblFungi"/>
</dbReference>
<evidence type="ECO:0000313" key="4">
    <source>
        <dbReference type="EMBL" id="ODQ45409.1"/>
    </source>
</evidence>
<dbReference type="GO" id="GO:0032040">
    <property type="term" value="C:small-subunit processome"/>
    <property type="evidence" value="ECO:0007669"/>
    <property type="project" value="EnsemblFungi"/>
</dbReference>
<dbReference type="OrthoDB" id="10263185at2759"/>
<dbReference type="GO" id="GO:0000472">
    <property type="term" value="P:endonucleolytic cleavage to generate mature 5'-end of SSU-rRNA from (SSU-rRNA, 5.8S rRNA, LSU-rRNA)"/>
    <property type="evidence" value="ECO:0007669"/>
    <property type="project" value="EnsemblFungi"/>
</dbReference>
<evidence type="ECO:0000313" key="5">
    <source>
        <dbReference type="Proteomes" id="UP000094455"/>
    </source>
</evidence>
<dbReference type="PANTHER" id="PTHR12455:SF0">
    <property type="entry name" value="NUCLEOLAR COMPLEX PROTEIN 4 HOMOLOG"/>
    <property type="match status" value="1"/>
</dbReference>
<comment type="similarity">
    <text evidence="1">Belongs to the CBF/MAK21 family.</text>
</comment>
<dbReference type="InterPro" id="IPR027193">
    <property type="entry name" value="Noc4"/>
</dbReference>